<dbReference type="RefSeq" id="WP_071658359.1">
    <property type="nucleotide sequence ID" value="NZ_MLCF01000135.1"/>
</dbReference>
<accession>A0A1J7BAH5</accession>
<dbReference type="PRINTS" id="PR00081">
    <property type="entry name" value="GDHRDH"/>
</dbReference>
<gene>
    <name evidence="2" type="ORF">BIV57_20210</name>
</gene>
<dbReference type="PANTHER" id="PTHR43157:SF31">
    <property type="entry name" value="PHOSPHATIDYLINOSITOL-GLYCAN BIOSYNTHESIS CLASS F PROTEIN"/>
    <property type="match status" value="1"/>
</dbReference>
<comment type="caution">
    <text evidence="2">The sequence shown here is derived from an EMBL/GenBank/DDBJ whole genome shotgun (WGS) entry which is preliminary data.</text>
</comment>
<name>A0A1J7BAH5_9ACTN</name>
<protein>
    <submittedName>
        <fullName evidence="2">3-oxoacyl-ACP reductase</fullName>
    </submittedName>
</protein>
<dbReference type="EMBL" id="MLCF01000135">
    <property type="protein sequence ID" value="OIV35695.1"/>
    <property type="molecule type" value="Genomic_DNA"/>
</dbReference>
<dbReference type="InterPro" id="IPR036291">
    <property type="entry name" value="NAD(P)-bd_dom_sf"/>
</dbReference>
<reference evidence="2 3" key="1">
    <citation type="submission" date="2016-10" db="EMBL/GenBank/DDBJ databases">
        <title>Genome sequence of Streptomyces gilvigriseus MUSC 26.</title>
        <authorList>
            <person name="Lee L.-H."/>
            <person name="Ser H.-L."/>
        </authorList>
    </citation>
    <scope>NUCLEOTIDE SEQUENCE [LARGE SCALE GENOMIC DNA]</scope>
    <source>
        <strain evidence="2 3">MUSC 26</strain>
    </source>
</reference>
<evidence type="ECO:0000313" key="3">
    <source>
        <dbReference type="Proteomes" id="UP000243342"/>
    </source>
</evidence>
<evidence type="ECO:0000313" key="2">
    <source>
        <dbReference type="EMBL" id="OIV35695.1"/>
    </source>
</evidence>
<dbReference type="SUPFAM" id="SSF51735">
    <property type="entry name" value="NAD(P)-binding Rossmann-fold domains"/>
    <property type="match status" value="1"/>
</dbReference>
<keyword evidence="1" id="KW-0560">Oxidoreductase</keyword>
<sequence>MRAIGQQTILITGATGGLGRRLALDLGTAGALVLVHGRDAGRAEQVRKEVEAVGGRAETVVADLASLRAVDALAEEVLSRFDRLDVLVNNAAAGGGAPGGGREVSADGYELRFAVNHLAARHLSRRLLPLLRASAPARIVDVASAGQAPVDFDDPQLERHYDGIAAYCQSKLAMIASGFALAEEVRGSGVSVTSLHPATFMATTMVRESGITPTSTVEEGARAALRLIRDPSGGGVADEVSGRYFNGTAEARAQAWAYDAEARSRLVELSDGLIAQALATG</sequence>
<dbReference type="OrthoDB" id="3237043at2"/>
<organism evidence="2 3">
    <name type="scientific">Mangrovactinospora gilvigrisea</name>
    <dbReference type="NCBI Taxonomy" id="1428644"/>
    <lineage>
        <taxon>Bacteria</taxon>
        <taxon>Bacillati</taxon>
        <taxon>Actinomycetota</taxon>
        <taxon>Actinomycetes</taxon>
        <taxon>Kitasatosporales</taxon>
        <taxon>Streptomycetaceae</taxon>
        <taxon>Mangrovactinospora</taxon>
    </lineage>
</organism>
<dbReference type="Gene3D" id="3.40.50.720">
    <property type="entry name" value="NAD(P)-binding Rossmann-like Domain"/>
    <property type="match status" value="1"/>
</dbReference>
<evidence type="ECO:0000256" key="1">
    <source>
        <dbReference type="ARBA" id="ARBA00023002"/>
    </source>
</evidence>
<proteinExistence type="predicted"/>
<dbReference type="Proteomes" id="UP000243342">
    <property type="component" value="Unassembled WGS sequence"/>
</dbReference>
<dbReference type="AlphaFoldDB" id="A0A1J7BAH5"/>
<dbReference type="STRING" id="1428644.BIV57_20210"/>
<dbReference type="InterPro" id="IPR002347">
    <property type="entry name" value="SDR_fam"/>
</dbReference>
<keyword evidence="3" id="KW-1185">Reference proteome</keyword>
<dbReference type="GO" id="GO:0016491">
    <property type="term" value="F:oxidoreductase activity"/>
    <property type="evidence" value="ECO:0007669"/>
    <property type="project" value="UniProtKB-KW"/>
</dbReference>
<dbReference type="Pfam" id="PF00106">
    <property type="entry name" value="adh_short"/>
    <property type="match status" value="1"/>
</dbReference>
<dbReference type="PANTHER" id="PTHR43157">
    <property type="entry name" value="PHOSPHATIDYLINOSITOL-GLYCAN BIOSYNTHESIS CLASS F PROTEIN-RELATED"/>
    <property type="match status" value="1"/>
</dbReference>